<sequence length="383" mass="43932">RVFNSYGYKTVESGFAPPQRLRLFPVTEPTTTTIPTTPAPTTTTTEAPSTTTWSSLFPSFTAASNLRKSKPGVKKLSSEGYGQKVKILRSNESKEQFRNINVSKTQSSAKSILENHRPRGGRLVSKRRKLHKRPPFTLENTSPSTTPSAPETTKTPYRLRPTMVNKHTSENKPEVVVMTRLRSFPPLIRKNPLTNAHITKPKQLYQLKPQPVSPAHNDYQFKPQPVSQAHNDANEADPNFFATTSKYFESASTTSKPRVYESELNYETVLPQPPVEQRYKLRSSPYQREQKRIQSQYEPVKPKFRPTPKKVTYQTLSPKKTTQKPTIYTESPRDNVEHYEDEEHVPRYQADYSSNNEAADYLADSPYHFDEAYYSEESEEYDD</sequence>
<reference evidence="2 3" key="1">
    <citation type="submission" date="2024-05" db="EMBL/GenBank/DDBJ databases">
        <authorList>
            <person name="Wallberg A."/>
        </authorList>
    </citation>
    <scope>NUCLEOTIDE SEQUENCE [LARGE SCALE GENOMIC DNA]</scope>
</reference>
<keyword evidence="3" id="KW-1185">Reference proteome</keyword>
<organism evidence="2 3">
    <name type="scientific">Meganyctiphanes norvegica</name>
    <name type="common">Northern krill</name>
    <name type="synonym">Thysanopoda norvegica</name>
    <dbReference type="NCBI Taxonomy" id="48144"/>
    <lineage>
        <taxon>Eukaryota</taxon>
        <taxon>Metazoa</taxon>
        <taxon>Ecdysozoa</taxon>
        <taxon>Arthropoda</taxon>
        <taxon>Crustacea</taxon>
        <taxon>Multicrustacea</taxon>
        <taxon>Malacostraca</taxon>
        <taxon>Eumalacostraca</taxon>
        <taxon>Eucarida</taxon>
        <taxon>Euphausiacea</taxon>
        <taxon>Euphausiidae</taxon>
        <taxon>Meganyctiphanes</taxon>
    </lineage>
</organism>
<evidence type="ECO:0000313" key="3">
    <source>
        <dbReference type="Proteomes" id="UP001497623"/>
    </source>
</evidence>
<dbReference type="EMBL" id="CAXKWB010114749">
    <property type="protein sequence ID" value="CAL4235031.1"/>
    <property type="molecule type" value="Genomic_DNA"/>
</dbReference>
<dbReference type="Proteomes" id="UP001497623">
    <property type="component" value="Unassembled WGS sequence"/>
</dbReference>
<feature type="non-terminal residue" evidence="2">
    <location>
        <position position="1"/>
    </location>
</feature>
<feature type="region of interest" description="Disordered" evidence="1">
    <location>
        <begin position="315"/>
        <end position="353"/>
    </location>
</feature>
<protein>
    <submittedName>
        <fullName evidence="2">Uncharacterized protein</fullName>
    </submittedName>
</protein>
<feature type="region of interest" description="Disordered" evidence="1">
    <location>
        <begin position="127"/>
        <end position="156"/>
    </location>
</feature>
<feature type="region of interest" description="Disordered" evidence="1">
    <location>
        <begin position="29"/>
        <end position="52"/>
    </location>
</feature>
<comment type="caution">
    <text evidence="2">The sequence shown here is derived from an EMBL/GenBank/DDBJ whole genome shotgun (WGS) entry which is preliminary data.</text>
</comment>
<accession>A0AAV2ST75</accession>
<feature type="non-terminal residue" evidence="2">
    <location>
        <position position="383"/>
    </location>
</feature>
<feature type="compositionally biased region" description="Low complexity" evidence="1">
    <location>
        <begin position="141"/>
        <end position="156"/>
    </location>
</feature>
<dbReference type="AlphaFoldDB" id="A0AAV2ST75"/>
<feature type="compositionally biased region" description="Polar residues" evidence="1">
    <location>
        <begin position="315"/>
        <end position="329"/>
    </location>
</feature>
<gene>
    <name evidence="2" type="ORF">MNOR_LOCUS40064</name>
</gene>
<evidence type="ECO:0000256" key="1">
    <source>
        <dbReference type="SAM" id="MobiDB-lite"/>
    </source>
</evidence>
<proteinExistence type="predicted"/>
<evidence type="ECO:0000313" key="2">
    <source>
        <dbReference type="EMBL" id="CAL4235031.1"/>
    </source>
</evidence>
<name>A0AAV2ST75_MEGNR</name>